<dbReference type="Proteomes" id="UP001159363">
    <property type="component" value="Chromosome 14"/>
</dbReference>
<protein>
    <submittedName>
        <fullName evidence="1">Uncharacterized protein</fullName>
    </submittedName>
</protein>
<dbReference type="EMBL" id="JARBHB010000015">
    <property type="protein sequence ID" value="KAJ8867250.1"/>
    <property type="molecule type" value="Genomic_DNA"/>
</dbReference>
<comment type="caution">
    <text evidence="1">The sequence shown here is derived from an EMBL/GenBank/DDBJ whole genome shotgun (WGS) entry which is preliminary data.</text>
</comment>
<keyword evidence="2" id="KW-1185">Reference proteome</keyword>
<organism evidence="1 2">
    <name type="scientific">Dryococelus australis</name>
    <dbReference type="NCBI Taxonomy" id="614101"/>
    <lineage>
        <taxon>Eukaryota</taxon>
        <taxon>Metazoa</taxon>
        <taxon>Ecdysozoa</taxon>
        <taxon>Arthropoda</taxon>
        <taxon>Hexapoda</taxon>
        <taxon>Insecta</taxon>
        <taxon>Pterygota</taxon>
        <taxon>Neoptera</taxon>
        <taxon>Polyneoptera</taxon>
        <taxon>Phasmatodea</taxon>
        <taxon>Verophasmatodea</taxon>
        <taxon>Anareolatae</taxon>
        <taxon>Phasmatidae</taxon>
        <taxon>Eurycanthinae</taxon>
        <taxon>Dryococelus</taxon>
    </lineage>
</organism>
<sequence length="239" mass="26909">MKHYGRRREEHVMRYRLYAKGAPLVRSLNPARLPPRLSGFNPRPGQSGFSDVGIVLDDAVSRRVFSAISSFPALSLRRRSIFTLITLIGSQDLAVKSRPNLFTRLTCGSVGEEAIQHDLIFPSYFRSDNFRIYGAVPEYTLPLTPCVGFRDSRDEEVYLSTFILTGATVAERLNCSPPTKVTRIQSPAGSLRPFACGNPAEDAVGRRVFLGFSRLPRLFIPTLLHTHLNHPHRLSRPRY</sequence>
<evidence type="ECO:0000313" key="1">
    <source>
        <dbReference type="EMBL" id="KAJ8867250.1"/>
    </source>
</evidence>
<name>A0ABQ9G467_9NEOP</name>
<evidence type="ECO:0000313" key="2">
    <source>
        <dbReference type="Proteomes" id="UP001159363"/>
    </source>
</evidence>
<gene>
    <name evidence="1" type="ORF">PR048_031049</name>
</gene>
<accession>A0ABQ9G467</accession>
<proteinExistence type="predicted"/>
<reference evidence="1 2" key="1">
    <citation type="submission" date="2023-02" db="EMBL/GenBank/DDBJ databases">
        <title>LHISI_Scaffold_Assembly.</title>
        <authorList>
            <person name="Stuart O.P."/>
            <person name="Cleave R."/>
            <person name="Magrath M.J.L."/>
            <person name="Mikheyev A.S."/>
        </authorList>
    </citation>
    <scope>NUCLEOTIDE SEQUENCE [LARGE SCALE GENOMIC DNA]</scope>
    <source>
        <strain evidence="1">Daus_M_001</strain>
        <tissue evidence="1">Leg muscle</tissue>
    </source>
</reference>